<reference evidence="3" key="1">
    <citation type="journal article" date="2019" name="Int. J. Syst. Evol. Microbiol.">
        <title>The Global Catalogue of Microorganisms (GCM) 10K type strain sequencing project: providing services to taxonomists for standard genome sequencing and annotation.</title>
        <authorList>
            <consortium name="The Broad Institute Genomics Platform"/>
            <consortium name="The Broad Institute Genome Sequencing Center for Infectious Disease"/>
            <person name="Wu L."/>
            <person name="Ma J."/>
        </authorList>
    </citation>
    <scope>NUCLEOTIDE SEQUENCE [LARGE SCALE GENOMIC DNA]</scope>
    <source>
        <strain evidence="3">JCM 17939</strain>
    </source>
</reference>
<keyword evidence="3" id="KW-1185">Reference proteome</keyword>
<evidence type="ECO:0000313" key="2">
    <source>
        <dbReference type="EMBL" id="GAA4622730.1"/>
    </source>
</evidence>
<dbReference type="Gene3D" id="3.40.50.150">
    <property type="entry name" value="Vaccinia Virus protein VP39"/>
    <property type="match status" value="1"/>
</dbReference>
<evidence type="ECO:0000256" key="1">
    <source>
        <dbReference type="SAM" id="MobiDB-lite"/>
    </source>
</evidence>
<dbReference type="InterPro" id="IPR029063">
    <property type="entry name" value="SAM-dependent_MTases_sf"/>
</dbReference>
<organism evidence="2 3">
    <name type="scientific">Actinoallomurus vinaceus</name>
    <dbReference type="NCBI Taxonomy" id="1080074"/>
    <lineage>
        <taxon>Bacteria</taxon>
        <taxon>Bacillati</taxon>
        <taxon>Actinomycetota</taxon>
        <taxon>Actinomycetes</taxon>
        <taxon>Streptosporangiales</taxon>
        <taxon>Thermomonosporaceae</taxon>
        <taxon>Actinoallomurus</taxon>
    </lineage>
</organism>
<feature type="compositionally biased region" description="Basic residues" evidence="1">
    <location>
        <begin position="1"/>
        <end position="15"/>
    </location>
</feature>
<dbReference type="EMBL" id="BAABHK010000002">
    <property type="protein sequence ID" value="GAA4622730.1"/>
    <property type="molecule type" value="Genomic_DNA"/>
</dbReference>
<evidence type="ECO:0000313" key="3">
    <source>
        <dbReference type="Proteomes" id="UP001501442"/>
    </source>
</evidence>
<dbReference type="InterPro" id="IPR006764">
    <property type="entry name" value="SAM_dep_MeTrfase_SAV2177_type"/>
</dbReference>
<protein>
    <recommendedName>
        <fullName evidence="4">S-adenosyl methyltransferase</fullName>
    </recommendedName>
</protein>
<evidence type="ECO:0008006" key="4">
    <source>
        <dbReference type="Google" id="ProtNLM"/>
    </source>
</evidence>
<feature type="region of interest" description="Disordered" evidence="1">
    <location>
        <begin position="1"/>
        <end position="24"/>
    </location>
</feature>
<dbReference type="Pfam" id="PF04672">
    <property type="entry name" value="Methyltransf_19"/>
    <property type="match status" value="1"/>
</dbReference>
<dbReference type="Proteomes" id="UP001501442">
    <property type="component" value="Unassembled WGS sequence"/>
</dbReference>
<accession>A0ABP8U5E1</accession>
<dbReference type="SUPFAM" id="SSF53335">
    <property type="entry name" value="S-adenosyl-L-methionine-dependent methyltransferases"/>
    <property type="match status" value="1"/>
</dbReference>
<proteinExistence type="predicted"/>
<gene>
    <name evidence="2" type="ORF">GCM10023196_016090</name>
</gene>
<sequence length="392" mass="43738">MGRSHNRRKAARARKYASGEPHALAVRRIREQRSREPGDETTPRVARILAGDTWTVQVNDPGLRTLDPRDGSWTFTSWDTGVSTTEPCPPARIHRTLRRRGWEFAGDRPRRIDVGLEIPVRAITRLQVDPTTPHLARMYDYYLGGKDNFAADRQAAEELRAEVPDVADATRTSRDFHRRSIQWLAETQGIDQFIDFGIGLITPDATPDELMSVHPAARIVYVDDDPVAVTHKRAMFGERDRVKVVHTDVRDPETVFGDPDLLSTIDMSRPIAILLNSILHFVADADDPQGIVDRCIQTAAVGSFLVLSHLTLDGDASSAVRTFQKHVQAVTVTEVQPRSDAQISRFVDGLQVIPPGPNTGPGLAFLEDWRTEGTRTAGADPRWERCVVARKP</sequence>
<name>A0ABP8U5E1_9ACTN</name>
<comment type="caution">
    <text evidence="2">The sequence shown here is derived from an EMBL/GenBank/DDBJ whole genome shotgun (WGS) entry which is preliminary data.</text>
</comment>